<protein>
    <submittedName>
        <fullName evidence="1">Uncharacterized protein</fullName>
    </submittedName>
</protein>
<accession>A0AAV3P4R4</accession>
<gene>
    <name evidence="1" type="ORF">LIER_05269</name>
</gene>
<dbReference type="EMBL" id="BAABME010000718">
    <property type="protein sequence ID" value="GAA0144957.1"/>
    <property type="molecule type" value="Genomic_DNA"/>
</dbReference>
<reference evidence="1 2" key="1">
    <citation type="submission" date="2024-01" db="EMBL/GenBank/DDBJ databases">
        <title>The complete chloroplast genome sequence of Lithospermum erythrorhizon: insights into the phylogenetic relationship among Boraginaceae species and the maternal lineages of purple gromwells.</title>
        <authorList>
            <person name="Okada T."/>
            <person name="Watanabe K."/>
        </authorList>
    </citation>
    <scope>NUCLEOTIDE SEQUENCE [LARGE SCALE GENOMIC DNA]</scope>
</reference>
<dbReference type="PANTHER" id="PTHR48475:SF1">
    <property type="entry name" value="RNASE H TYPE-1 DOMAIN-CONTAINING PROTEIN"/>
    <property type="match status" value="1"/>
</dbReference>
<comment type="caution">
    <text evidence="1">The sequence shown here is derived from an EMBL/GenBank/DDBJ whole genome shotgun (WGS) entry which is preliminary data.</text>
</comment>
<proteinExistence type="predicted"/>
<dbReference type="PANTHER" id="PTHR48475">
    <property type="entry name" value="RIBONUCLEASE H"/>
    <property type="match status" value="1"/>
</dbReference>
<dbReference type="AlphaFoldDB" id="A0AAV3P4R4"/>
<evidence type="ECO:0000313" key="1">
    <source>
        <dbReference type="EMBL" id="GAA0144957.1"/>
    </source>
</evidence>
<sequence length="151" mass="17531">MRPLVLVAPLQGKPLILYVAAQDRSTSPFRVSDPISEDGYTIRSHTHLRLEELESLDERRLDTQQRLECYQSHISKSYNKKVRQRSFQVGDMVLSVRRPIITHKKGKKFVSKWDGPYVILEVYTNGSYMMVDQDGVKVGPINGRYLKLYYP</sequence>
<organism evidence="1 2">
    <name type="scientific">Lithospermum erythrorhizon</name>
    <name type="common">Purple gromwell</name>
    <name type="synonym">Lithospermum officinale var. erythrorhizon</name>
    <dbReference type="NCBI Taxonomy" id="34254"/>
    <lineage>
        <taxon>Eukaryota</taxon>
        <taxon>Viridiplantae</taxon>
        <taxon>Streptophyta</taxon>
        <taxon>Embryophyta</taxon>
        <taxon>Tracheophyta</taxon>
        <taxon>Spermatophyta</taxon>
        <taxon>Magnoliopsida</taxon>
        <taxon>eudicotyledons</taxon>
        <taxon>Gunneridae</taxon>
        <taxon>Pentapetalae</taxon>
        <taxon>asterids</taxon>
        <taxon>lamiids</taxon>
        <taxon>Boraginales</taxon>
        <taxon>Boraginaceae</taxon>
        <taxon>Boraginoideae</taxon>
        <taxon>Lithospermeae</taxon>
        <taxon>Lithospermum</taxon>
    </lineage>
</organism>
<dbReference type="Proteomes" id="UP001454036">
    <property type="component" value="Unassembled WGS sequence"/>
</dbReference>
<keyword evidence="2" id="KW-1185">Reference proteome</keyword>
<name>A0AAV3P4R4_LITER</name>
<evidence type="ECO:0000313" key="2">
    <source>
        <dbReference type="Proteomes" id="UP001454036"/>
    </source>
</evidence>